<dbReference type="InterPro" id="IPR000639">
    <property type="entry name" value="Epox_hydrolase-like"/>
</dbReference>
<evidence type="ECO:0000313" key="4">
    <source>
        <dbReference type="Proteomes" id="UP000031004"/>
    </source>
</evidence>
<keyword evidence="4" id="KW-1185">Reference proteome</keyword>
<dbReference type="PRINTS" id="PR00111">
    <property type="entry name" value="ABHYDROLASE"/>
</dbReference>
<accession>A0ABR4Z2L2</accession>
<keyword evidence="1" id="KW-0472">Membrane</keyword>
<dbReference type="Gene3D" id="3.40.50.1820">
    <property type="entry name" value="alpha/beta hydrolase"/>
    <property type="match status" value="1"/>
</dbReference>
<protein>
    <recommendedName>
        <fullName evidence="2">AB hydrolase-1 domain-containing protein</fullName>
    </recommendedName>
</protein>
<dbReference type="PANTHER" id="PTHR46438">
    <property type="entry name" value="ALPHA/BETA-HYDROLASES SUPERFAMILY PROTEIN"/>
    <property type="match status" value="1"/>
</dbReference>
<name>A0ABR4Z2L2_9MYCO</name>
<organism evidence="3 4">
    <name type="scientific">Mycolicibacterium setense</name>
    <dbReference type="NCBI Taxonomy" id="431269"/>
    <lineage>
        <taxon>Bacteria</taxon>
        <taxon>Bacillati</taxon>
        <taxon>Actinomycetota</taxon>
        <taxon>Actinomycetes</taxon>
        <taxon>Mycobacteriales</taxon>
        <taxon>Mycobacteriaceae</taxon>
        <taxon>Mycolicibacterium</taxon>
    </lineage>
</organism>
<gene>
    <name evidence="3" type="ORF">QQ44_01600</name>
</gene>
<comment type="caution">
    <text evidence="3">The sequence shown here is derived from an EMBL/GenBank/DDBJ whole genome shotgun (WGS) entry which is preliminary data.</text>
</comment>
<evidence type="ECO:0000259" key="2">
    <source>
        <dbReference type="Pfam" id="PF00561"/>
    </source>
</evidence>
<reference evidence="3 4" key="1">
    <citation type="submission" date="2014-11" db="EMBL/GenBank/DDBJ databases">
        <title>Mycobacterium setense Manresensis Genome.</title>
        <authorList>
            <person name="Rech G."/>
            <person name="Sumoy L."/>
        </authorList>
    </citation>
    <scope>NUCLEOTIDE SEQUENCE [LARGE SCALE GENOMIC DNA]</scope>
    <source>
        <strain evidence="3 4">Manresensis</strain>
    </source>
</reference>
<keyword evidence="1" id="KW-1133">Transmembrane helix</keyword>
<dbReference type="EMBL" id="JTLZ01000001">
    <property type="protein sequence ID" value="KHO28258.1"/>
    <property type="molecule type" value="Genomic_DNA"/>
</dbReference>
<dbReference type="Proteomes" id="UP000031004">
    <property type="component" value="Unassembled WGS sequence"/>
</dbReference>
<feature type="domain" description="AB hydrolase-1" evidence="2">
    <location>
        <begin position="88"/>
        <end position="319"/>
    </location>
</feature>
<dbReference type="InterPro" id="IPR000073">
    <property type="entry name" value="AB_hydrolase_1"/>
</dbReference>
<dbReference type="InterPro" id="IPR029058">
    <property type="entry name" value="AB_hydrolase_fold"/>
</dbReference>
<proteinExistence type="predicted"/>
<dbReference type="RefSeq" id="WP_039313278.1">
    <property type="nucleotide sequence ID" value="NZ_JACKSA010000014.1"/>
</dbReference>
<sequence length="335" mass="37435">MAQADTASENDDAAHTHENPRRRRWVRRTFIGVTAGLVALIASTLVVAYWWQPPTDEDFQSPYLAEIQSQYADTPVARFHYTKTGNGPAVVLVPGGGQWIYSYRNTIPALSRQFTVYAVELPGQGYTTVKQNDFRYDLQAMSSALAAFLDAVGLRQASLVGHSWGGATSLYFAERQPERVNKLVLMASPGLDVPSSWDWRPLEFPVVGELVGKLMTKGNSEATQRKSFARPGRVTPELVEENWAPLSRPENRAALWLQQRRFDYALTEQRLGDVRSPTLVIWGDEDQFDKPWQATELARRIPGAAARVLPGCGHSVHEDCPDEVNPQLVDFLRGP</sequence>
<dbReference type="PANTHER" id="PTHR46438:SF11">
    <property type="entry name" value="LIPASE-RELATED"/>
    <property type="match status" value="1"/>
</dbReference>
<feature type="transmembrane region" description="Helical" evidence="1">
    <location>
        <begin position="30"/>
        <end position="51"/>
    </location>
</feature>
<dbReference type="PRINTS" id="PR00412">
    <property type="entry name" value="EPOXHYDRLASE"/>
</dbReference>
<evidence type="ECO:0000256" key="1">
    <source>
        <dbReference type="SAM" id="Phobius"/>
    </source>
</evidence>
<dbReference type="SUPFAM" id="SSF53474">
    <property type="entry name" value="alpha/beta-Hydrolases"/>
    <property type="match status" value="1"/>
</dbReference>
<keyword evidence="1" id="KW-0812">Transmembrane</keyword>
<dbReference type="Pfam" id="PF00561">
    <property type="entry name" value="Abhydrolase_1"/>
    <property type="match status" value="1"/>
</dbReference>
<evidence type="ECO:0000313" key="3">
    <source>
        <dbReference type="EMBL" id="KHO28258.1"/>
    </source>
</evidence>